<reference evidence="5 6" key="2">
    <citation type="submission" date="2014-07" db="EMBL/GenBank/DDBJ databases">
        <authorList>
            <person name="Zhang J.E."/>
            <person name="Yang H."/>
            <person name="Guo J."/>
            <person name="Deng Z."/>
            <person name="Luo H."/>
            <person name="Luo M."/>
            <person name="Zhao B."/>
        </authorList>
    </citation>
    <scope>NUCLEOTIDE SEQUENCE [LARGE SCALE GENOMIC DNA]</scope>
    <source>
        <strain evidence="5">ATCC 10762</strain>
        <strain evidence="6">ATCC 10762 / DSM 40127 / CCM 3239 / JCM 4008 / LMG 5968 / NBRC 12843 / NCIMB 8234 / A-377</strain>
    </source>
</reference>
<accession>A0A1E7MX22</accession>
<comment type="caution">
    <text evidence="5">The sequence shown here is derived from an EMBL/GenBank/DDBJ whole genome shotgun (WGS) entry which is preliminary data.</text>
</comment>
<feature type="region of interest" description="Disordered" evidence="3">
    <location>
        <begin position="1"/>
        <end position="40"/>
    </location>
</feature>
<dbReference type="GeneID" id="97490384"/>
<keyword evidence="6" id="KW-1185">Reference proteome</keyword>
<dbReference type="SUPFAM" id="SSF51735">
    <property type="entry name" value="NAD(P)-binding Rossmann-fold domains"/>
    <property type="match status" value="1"/>
</dbReference>
<gene>
    <name evidence="4" type="ORF">GCM10010502_01260</name>
    <name evidence="5" type="ORF">HS99_0013870</name>
</gene>
<evidence type="ECO:0008006" key="7">
    <source>
        <dbReference type="Google" id="ProtNLM"/>
    </source>
</evidence>
<organism evidence="5 6">
    <name type="scientific">Kitasatospora aureofaciens</name>
    <name type="common">Streptomyces aureofaciens</name>
    <dbReference type="NCBI Taxonomy" id="1894"/>
    <lineage>
        <taxon>Bacteria</taxon>
        <taxon>Bacillati</taxon>
        <taxon>Actinomycetota</taxon>
        <taxon>Actinomycetes</taxon>
        <taxon>Kitasatosporales</taxon>
        <taxon>Streptomycetaceae</taxon>
        <taxon>Kitasatospora</taxon>
    </lineage>
</organism>
<reference evidence="4" key="5">
    <citation type="submission" date="2020-09" db="EMBL/GenBank/DDBJ databases">
        <authorList>
            <person name="Sun Q."/>
            <person name="Ohkuma M."/>
        </authorList>
    </citation>
    <scope>NUCLEOTIDE SEQUENCE</scope>
    <source>
        <strain evidence="4">JCM 4434</strain>
    </source>
</reference>
<dbReference type="Proteomes" id="UP000037395">
    <property type="component" value="Unassembled WGS sequence"/>
</dbReference>
<evidence type="ECO:0000313" key="6">
    <source>
        <dbReference type="Proteomes" id="UP000037395"/>
    </source>
</evidence>
<protein>
    <recommendedName>
        <fullName evidence="7">SDR family oxidoreductase</fullName>
    </recommendedName>
</protein>
<dbReference type="Proteomes" id="UP000610124">
    <property type="component" value="Unassembled WGS sequence"/>
</dbReference>
<dbReference type="Pfam" id="PF13561">
    <property type="entry name" value="adh_short_C2"/>
    <property type="match status" value="1"/>
</dbReference>
<dbReference type="Gene3D" id="3.40.50.720">
    <property type="entry name" value="NAD(P)-binding Rossmann-like Domain"/>
    <property type="match status" value="1"/>
</dbReference>
<dbReference type="RefSeq" id="WP_030552515.1">
    <property type="nucleotide sequence ID" value="NZ_BMUB01000001.1"/>
</dbReference>
<dbReference type="AlphaFoldDB" id="A0A1E7MX22"/>
<reference evidence="4" key="1">
    <citation type="journal article" date="2014" name="Int. J. Syst. Evol. Microbiol.">
        <title>Complete genome sequence of Corynebacterium casei LMG S-19264T (=DSM 44701T), isolated from a smear-ripened cheese.</title>
        <authorList>
            <consortium name="US DOE Joint Genome Institute (JGI-PGF)"/>
            <person name="Walter F."/>
            <person name="Albersmeier A."/>
            <person name="Kalinowski J."/>
            <person name="Ruckert C."/>
        </authorList>
    </citation>
    <scope>NUCLEOTIDE SEQUENCE</scope>
    <source>
        <strain evidence="4">JCM 4434</strain>
    </source>
</reference>
<dbReference type="KEGG" id="kau:B6264_22900"/>
<dbReference type="InterPro" id="IPR036291">
    <property type="entry name" value="NAD(P)-bd_dom_sf"/>
</dbReference>
<evidence type="ECO:0000256" key="1">
    <source>
        <dbReference type="ARBA" id="ARBA00006484"/>
    </source>
</evidence>
<dbReference type="PRINTS" id="PR01397">
    <property type="entry name" value="DHBDHDRGNASE"/>
</dbReference>
<dbReference type="InterPro" id="IPR003560">
    <property type="entry name" value="DHB_DH"/>
</dbReference>
<reference evidence="6" key="3">
    <citation type="submission" date="2016-08" db="EMBL/GenBank/DDBJ databases">
        <title>Sequencing, assembly and comparative genomics of S. aureofaciens ATCC 10762.</title>
        <authorList>
            <person name="Gradnigo J.S."/>
            <person name="Johnson N."/>
            <person name="Somerville G.A."/>
        </authorList>
    </citation>
    <scope>NUCLEOTIDE SEQUENCE [LARGE SCALE GENOMIC DNA]</scope>
    <source>
        <strain evidence="6">ATCC 10762 / DSM 40127 / CCM 3239 / JCM 4008 / LMG 5968 / NBRC 12843 / NCIMB 8234 / A-377</strain>
    </source>
</reference>
<evidence type="ECO:0000256" key="3">
    <source>
        <dbReference type="SAM" id="MobiDB-lite"/>
    </source>
</evidence>
<name>A0A1E7MX22_KITAU</name>
<dbReference type="InterPro" id="IPR002347">
    <property type="entry name" value="SDR_fam"/>
</dbReference>
<dbReference type="PANTHER" id="PTHR24321:SF8">
    <property type="entry name" value="ESTRADIOL 17-BETA-DEHYDROGENASE 8-RELATED"/>
    <property type="match status" value="1"/>
</dbReference>
<evidence type="ECO:0000313" key="4">
    <source>
        <dbReference type="EMBL" id="GGU54859.1"/>
    </source>
</evidence>
<dbReference type="PANTHER" id="PTHR24321">
    <property type="entry name" value="DEHYDROGENASES, SHORT CHAIN"/>
    <property type="match status" value="1"/>
</dbReference>
<evidence type="ECO:0000313" key="5">
    <source>
        <dbReference type="EMBL" id="OEV32964.1"/>
    </source>
</evidence>
<dbReference type="EMBL" id="BMUB01000001">
    <property type="protein sequence ID" value="GGU54859.1"/>
    <property type="molecule type" value="Genomic_DNA"/>
</dbReference>
<evidence type="ECO:0000256" key="2">
    <source>
        <dbReference type="ARBA" id="ARBA00023002"/>
    </source>
</evidence>
<dbReference type="GO" id="GO:0008667">
    <property type="term" value="F:2,3-dihydro-2,3-dihydroxybenzoate dehydrogenase activity"/>
    <property type="evidence" value="ECO:0007669"/>
    <property type="project" value="InterPro"/>
</dbReference>
<sequence length="92" mass="9507">MPPSDPRSACSPSAPTSRCPPTSPASPTFHAAVPDPADHEPIRAQVPLGRLGRAEDVAETVAFLLSERSSYITGQDLVIDGGLVPAFPSLTG</sequence>
<keyword evidence="2" id="KW-0560">Oxidoreductase</keyword>
<reference evidence="5" key="4">
    <citation type="submission" date="2016-08" db="EMBL/GenBank/DDBJ databases">
        <title>Sequencing, Assembly and Comparative Genomics of S. aureofaciens ATCC 10762.</title>
        <authorList>
            <person name="Gradnigo J.S."/>
            <person name="Johnson N."/>
            <person name="Somerville G.A."/>
        </authorList>
    </citation>
    <scope>NUCLEOTIDE SEQUENCE [LARGE SCALE GENOMIC DNA]</scope>
    <source>
        <strain evidence="5">ATCC 10762</strain>
    </source>
</reference>
<accession>A0A8H9LKN1</accession>
<dbReference type="GO" id="GO:0019290">
    <property type="term" value="P:siderophore biosynthetic process"/>
    <property type="evidence" value="ECO:0007669"/>
    <property type="project" value="InterPro"/>
</dbReference>
<feature type="compositionally biased region" description="Polar residues" evidence="3">
    <location>
        <begin position="10"/>
        <end position="20"/>
    </location>
</feature>
<proteinExistence type="inferred from homology"/>
<dbReference type="EMBL" id="JPRF03000076">
    <property type="protein sequence ID" value="OEV32964.1"/>
    <property type="molecule type" value="Genomic_DNA"/>
</dbReference>
<comment type="similarity">
    <text evidence="1">Belongs to the short-chain dehydrogenases/reductases (SDR) family.</text>
</comment>
<dbReference type="OrthoDB" id="286404at2"/>